<dbReference type="PROSITE" id="PS51419">
    <property type="entry name" value="RAB"/>
    <property type="match status" value="1"/>
</dbReference>
<feature type="domain" description="Protein kinase" evidence="3">
    <location>
        <begin position="372"/>
        <end position="616"/>
    </location>
</feature>
<dbReference type="PANTHER" id="PTHR23257:SF974">
    <property type="entry name" value="RECEPTOR-INTERACTING SERINE_THREONINE-PROTEIN KINASE 3"/>
    <property type="match status" value="1"/>
</dbReference>
<dbReference type="InterPro" id="IPR000719">
    <property type="entry name" value="Prot_kinase_dom"/>
</dbReference>
<dbReference type="GO" id="GO:0005525">
    <property type="term" value="F:GTP binding"/>
    <property type="evidence" value="ECO:0007669"/>
    <property type="project" value="InterPro"/>
</dbReference>
<dbReference type="InterPro" id="IPR001806">
    <property type="entry name" value="Small_GTPase"/>
</dbReference>
<protein>
    <recommendedName>
        <fullName evidence="3">Protein kinase domain-containing protein</fullName>
    </recommendedName>
</protein>
<dbReference type="InterPro" id="IPR027417">
    <property type="entry name" value="P-loop_NTPase"/>
</dbReference>
<evidence type="ECO:0000313" key="5">
    <source>
        <dbReference type="Proteomes" id="UP000179807"/>
    </source>
</evidence>
<dbReference type="GO" id="GO:0003924">
    <property type="term" value="F:GTPase activity"/>
    <property type="evidence" value="ECO:0007669"/>
    <property type="project" value="InterPro"/>
</dbReference>
<dbReference type="PROSITE" id="PS51421">
    <property type="entry name" value="RAS"/>
    <property type="match status" value="1"/>
</dbReference>
<dbReference type="GO" id="GO:0004672">
    <property type="term" value="F:protein kinase activity"/>
    <property type="evidence" value="ECO:0007669"/>
    <property type="project" value="InterPro"/>
</dbReference>
<dbReference type="Pfam" id="PF07714">
    <property type="entry name" value="PK_Tyr_Ser-Thr"/>
    <property type="match status" value="1"/>
</dbReference>
<dbReference type="SUPFAM" id="SSF56112">
    <property type="entry name" value="Protein kinase-like (PK-like)"/>
    <property type="match status" value="1"/>
</dbReference>
<dbReference type="GO" id="GO:0005524">
    <property type="term" value="F:ATP binding"/>
    <property type="evidence" value="ECO:0007669"/>
    <property type="project" value="InterPro"/>
</dbReference>
<dbReference type="SUPFAM" id="SSF52540">
    <property type="entry name" value="P-loop containing nucleoside triphosphate hydrolases"/>
    <property type="match status" value="1"/>
</dbReference>
<dbReference type="PROSITE" id="PS51420">
    <property type="entry name" value="RHO"/>
    <property type="match status" value="1"/>
</dbReference>
<keyword evidence="5" id="KW-1185">Reference proteome</keyword>
<comment type="similarity">
    <text evidence="1">Belongs to the protein kinase superfamily. TKL Ser/Thr protein kinase family. ROCO subfamily.</text>
</comment>
<dbReference type="GO" id="GO:0005737">
    <property type="term" value="C:cytoplasm"/>
    <property type="evidence" value="ECO:0007669"/>
    <property type="project" value="TreeGrafter"/>
</dbReference>
<reference evidence="4" key="1">
    <citation type="submission" date="2016-10" db="EMBL/GenBank/DDBJ databases">
        <authorList>
            <person name="Benchimol M."/>
            <person name="Almeida L.G."/>
            <person name="Vasconcelos A.T."/>
            <person name="Perreira-Neves A."/>
            <person name="Rosa I.A."/>
            <person name="Tasca T."/>
            <person name="Bogo M.R."/>
            <person name="de Souza W."/>
        </authorList>
    </citation>
    <scope>NUCLEOTIDE SEQUENCE [LARGE SCALE GENOMIC DNA]</scope>
    <source>
        <strain evidence="4">K</strain>
    </source>
</reference>
<dbReference type="PRINTS" id="PR00449">
    <property type="entry name" value="RASTRNSFRMNG"/>
</dbReference>
<dbReference type="SMART" id="SM00174">
    <property type="entry name" value="RHO"/>
    <property type="match status" value="1"/>
</dbReference>
<dbReference type="EMBL" id="MLAK01000599">
    <property type="protein sequence ID" value="OHT10878.1"/>
    <property type="molecule type" value="Genomic_DNA"/>
</dbReference>
<dbReference type="PROSITE" id="PS50011">
    <property type="entry name" value="PROTEIN_KINASE_DOM"/>
    <property type="match status" value="1"/>
</dbReference>
<dbReference type="PANTHER" id="PTHR23257">
    <property type="entry name" value="SERINE-THREONINE PROTEIN KINASE"/>
    <property type="match status" value="1"/>
</dbReference>
<gene>
    <name evidence="4" type="ORF">TRFO_19669</name>
</gene>
<comment type="caution">
    <text evidence="4">The sequence shown here is derived from an EMBL/GenBank/DDBJ whole genome shotgun (WGS) entry which is preliminary data.</text>
</comment>
<accession>A0A1J4KMG1</accession>
<evidence type="ECO:0000313" key="4">
    <source>
        <dbReference type="EMBL" id="OHT10878.1"/>
    </source>
</evidence>
<proteinExistence type="inferred from homology"/>
<feature type="coiled-coil region" evidence="2">
    <location>
        <begin position="222"/>
        <end position="315"/>
    </location>
</feature>
<dbReference type="InterPro" id="IPR011009">
    <property type="entry name" value="Kinase-like_dom_sf"/>
</dbReference>
<evidence type="ECO:0000259" key="3">
    <source>
        <dbReference type="PROSITE" id="PS50011"/>
    </source>
</evidence>
<dbReference type="GO" id="GO:0007165">
    <property type="term" value="P:signal transduction"/>
    <property type="evidence" value="ECO:0007669"/>
    <property type="project" value="TreeGrafter"/>
</dbReference>
<dbReference type="NCBIfam" id="TIGR00231">
    <property type="entry name" value="small_GTP"/>
    <property type="match status" value="1"/>
</dbReference>
<dbReference type="Gene3D" id="3.40.50.300">
    <property type="entry name" value="P-loop containing nucleotide triphosphate hydrolases"/>
    <property type="match status" value="1"/>
</dbReference>
<dbReference type="InterPro" id="IPR050167">
    <property type="entry name" value="Ser_Thr_protein_kinase"/>
</dbReference>
<dbReference type="OrthoDB" id="75710at2759"/>
<dbReference type="SMART" id="SM00173">
    <property type="entry name" value="RAS"/>
    <property type="match status" value="1"/>
</dbReference>
<dbReference type="AlphaFoldDB" id="A0A1J4KMG1"/>
<evidence type="ECO:0000256" key="2">
    <source>
        <dbReference type="SAM" id="Coils"/>
    </source>
</evidence>
<dbReference type="RefSeq" id="XP_068364014.1">
    <property type="nucleotide sequence ID" value="XM_068500928.1"/>
</dbReference>
<dbReference type="InterPro" id="IPR005225">
    <property type="entry name" value="Small_GTP-bd"/>
</dbReference>
<name>A0A1J4KMG1_9EUKA</name>
<dbReference type="SMART" id="SM00175">
    <property type="entry name" value="RAB"/>
    <property type="match status" value="1"/>
</dbReference>
<dbReference type="Gene3D" id="1.10.510.10">
    <property type="entry name" value="Transferase(Phosphotransferase) domain 1"/>
    <property type="match status" value="1"/>
</dbReference>
<dbReference type="Proteomes" id="UP000179807">
    <property type="component" value="Unassembled WGS sequence"/>
</dbReference>
<dbReference type="VEuPathDB" id="TrichDB:TRFO_19669"/>
<dbReference type="InterPro" id="IPR001245">
    <property type="entry name" value="Ser-Thr/Tyr_kinase_cat_dom"/>
</dbReference>
<dbReference type="Pfam" id="PF00071">
    <property type="entry name" value="Ras"/>
    <property type="match status" value="1"/>
</dbReference>
<keyword evidence="2" id="KW-0175">Coiled coil</keyword>
<evidence type="ECO:0000256" key="1">
    <source>
        <dbReference type="ARBA" id="ARBA00008171"/>
    </source>
</evidence>
<dbReference type="GeneID" id="94835632"/>
<organism evidence="4 5">
    <name type="scientific">Tritrichomonas foetus</name>
    <dbReference type="NCBI Taxonomy" id="1144522"/>
    <lineage>
        <taxon>Eukaryota</taxon>
        <taxon>Metamonada</taxon>
        <taxon>Parabasalia</taxon>
        <taxon>Tritrichomonadida</taxon>
        <taxon>Tritrichomonadidae</taxon>
        <taxon>Tritrichomonas</taxon>
    </lineage>
</organism>
<sequence>MKIVLIGDAMAGKTSFLEMFIKQTTDLRIDKGPTYVDNMEFTFEINRELMHIDFWDTGGIADLDSYRKVAYNNTDSFLVCFSVEYTKNIEEWLNEIKDYRENSLVFLVGLRTDLRSYLCDRNIKTISKKEGLELAKKFNFDGYCECSAKSYEDVSMAFNYILTQTSRKKEILERYKELSRVRKMKKDKMKKKKQIENLKNPLKAKNLLKLTEIDRLLDNLEMSNLNIQIKNLENDNKKIKETLGIVLKELSQEKEKNQKLIQRNVQLENDIKFSEAQGTMVLFWKGQSNELFKEVNALKLENQEQHQKIKRLKRKHRHDKISLSQRNNHPSLEISNCINCIHIQDETNVLFSDNLPNISCDHIFSQKELEKYKLKKVLSENQTTKVLKVSKEKSYSVRLLNINVGNEENFDMDSIQKLLQEYEILSQIKHKNIQKVYGVCYGDDNNLPSILLKYQKRNLFSAINDLNFQEKLHVILDVCEGMSFIHSRRIIHRDLNPENIFLDSHYKAVIGNFGKATLNDDLSHHTCFALHFYLSPEQLNENTYYDEKVDVYSFGMILYFILTEGKLPEVSLKDVMIGKEVSVPDKISLFSREIILRCLAFDPALRPTFKDLHTLIFLNSDKLFHYE</sequence>